<dbReference type="InterPro" id="IPR027417">
    <property type="entry name" value="P-loop_NTPase"/>
</dbReference>
<dbReference type="Proteomes" id="UP001642464">
    <property type="component" value="Unassembled WGS sequence"/>
</dbReference>
<evidence type="ECO:0000259" key="3">
    <source>
        <dbReference type="SMART" id="SM00382"/>
    </source>
</evidence>
<feature type="region of interest" description="Disordered" evidence="2">
    <location>
        <begin position="1956"/>
        <end position="1976"/>
    </location>
</feature>
<dbReference type="SUPFAM" id="SSF52540">
    <property type="entry name" value="P-loop containing nucleoside triphosphate hydrolases"/>
    <property type="match status" value="2"/>
</dbReference>
<dbReference type="CDD" id="cd00009">
    <property type="entry name" value="AAA"/>
    <property type="match status" value="1"/>
</dbReference>
<feature type="region of interest" description="Disordered" evidence="2">
    <location>
        <begin position="1373"/>
        <end position="1393"/>
    </location>
</feature>
<feature type="coiled-coil region" evidence="1">
    <location>
        <begin position="1405"/>
        <end position="1439"/>
    </location>
</feature>
<feature type="domain" description="AAA+ ATPase" evidence="3">
    <location>
        <begin position="503"/>
        <end position="676"/>
    </location>
</feature>
<feature type="compositionally biased region" description="Basic and acidic residues" evidence="2">
    <location>
        <begin position="1956"/>
        <end position="1965"/>
    </location>
</feature>
<dbReference type="InterPro" id="IPR003593">
    <property type="entry name" value="AAA+_ATPase"/>
</dbReference>
<proteinExistence type="predicted"/>
<dbReference type="InterPro" id="IPR011704">
    <property type="entry name" value="ATPase_dyneun-rel_AAA"/>
</dbReference>
<dbReference type="GO" id="GO:0016740">
    <property type="term" value="F:transferase activity"/>
    <property type="evidence" value="ECO:0007669"/>
    <property type="project" value="UniProtKB-KW"/>
</dbReference>
<sequence length="2026" mass="227426">MIAMAAAMCLRSSAAETQERERENTVASKGAAPSLSEAMACRVLDPHVVASSVWAFNTGGSLRFIGNKGELPGALRRLWDNVRSVTREKIVQPPIDLSNASQEELRSLLLDMMTGHGLTPKELNNVFHGFVLTRDNMIKLVDVAERLRAQLPCILMGEAGCGKTVLLRLTARLLGAGELEEQQVHAGTTEAEILEALNKGEELARKKAEEKKQGGTEHMVVQFWDELNTCPHQPLFKQIIVDRINPSTNQPIHRGLRFVAACNPWRRACQGGVVCVGFESPVSQDDRLAGLAYRVHPLPESLFTHLSSFGQLDSETEKHYVKEMASQAPQLLTPEDKPLQPPPLAKPMCGHVADLVCVIHDFFRKLGTCVSLRDPSRLLKLWAFIRWELKQREAIRPSMPDAFRRELKSLVLALHLAYEVRLPDLEKRDELLATLLRHSKLGDLFQKYIPESCNDELERISIWRRIVLAEQDYWLDAFDVADNIAKVRALRENIYAALICSMTRTPIFILGKPGCSKSLTVSLLISALTDPYAEQLLHLASFSVQPYQGSRQSTSSSLLQVFERALARQKKLRNLKRRTPPLALVLLDEVGLAEQSPHNPLKVLHARLEPRRAQDAVSVIAISNWELDRSKLSRGLLLACPPPSHSDLSQTALAIIRAYLAHESEIRGQLEASLELMAAAFMEILQGQEPRDFHGLRDWYGMCSFAARLLLAADVEMGFGSEEVKHGALMHAVSDALGREAAQLVKLCKAKQLQFVPADWALKMAVLNNVNGNSASGALDKMLHSLNQNEQGRCGVPVLEEIFPDMQLVSKRLESLLGDVDGRHIMVITDSPGPVIAWIQQQARQVANWNPDSLVGSPLEQDQVSTDMYAQTMIQAAIVSMAQERRLLILQNLDVIYAALYDVFNSNYSRTSGLNSQRYCRIAREGFCNPRCAVADQFKAVLVVTRERAMQYEPALLNRFAKLEVELEDLLPSMDDVLEWQEQLVKICPAVQGRNGEMPTDLVPACPIHPENPDLMSTLLQTLALSESMRNAQRTSLQDEFEGGAMTLTKEALLSPLVSPEFLQCQMDSPKWNRSSKSHFGELLQDLYCCFSDSAGHVIVPVLVPTFSASNQTLDLEAMPEVEDHEKVFSKICMESIASQAALRESMKDHIERTATQMSANQGRILSVLHVHVNMKQDHAQDIVDYMRFQLEWCAEQIEVSLAGVSGTAVLHILALVVHGVRGGGSEHSVRPFLFAGPSAGKSGPSGLWRRCQWTGIAVDHFSHLLPWGMRPEELLHGTIRDIFGLHEASPDRFRRILADALPHVVPRFGIDPHHADSFVVVQSLLQEINQKPELVSCVRAVLAEQLSFEQDRPQSVRLRKAIYSKLSEQSDCKGAAEMEQDRDLSDQPADGGDEIDVPMLLAMLKEKDDTIQKLRLEKKRLQQNMRRTNERLLKQQKTHISELTALRNRKDFDIQRRDENWENASKKWSWLTSKGYVNLDASNTRQKLVALELDSSYISNVTEDLQDCLNWGHFTRLRRLADLGIVGDESGYGCAGVTLRGLKSLGCPSWRDIQEAQGKRAELLTDHIFMACTDKGSNEIAARRLIASEVADMPNIYFWDQDCLEHAPHLVVMSSLLQMDSLLEGKVPWRYWSSLAMFSHTCRAQARDLYDCYCRLFGAQRAKETVKCMFPRPVSQRWVRIHELERRILNAGFAELAFCLAEILTNKWIDVDELRNFAKEIGDGDDNSVNCPWEAMRRISEALQASKKSNDCQRKKIESSKGPTPNELSVEQTKAYSLKMGKWRAQTLNAVADQRWGQIIKVMNHCRCPLIHISNFLKKKIARQDFIDKGGPLAQLVYGHANEIHAEFSALQMSIRLFSSQLQEDHDEDTLLEQKTVDLFKRQTEEDLVSSVEQAIAIDTITKKQCDIESSHQQSVIQHLQQRDNLHLDALEATLEASLAQAAGVDAIDEMKFDSEENNDKAEPEPCNQDDDDDDFATNLQNIDSGAQAYDDWLCECSEGIRLLVMQKDHAGTDGSFNGVSIASF</sequence>
<name>A0ABP0L0D9_9DINO</name>
<gene>
    <name evidence="4" type="ORF">SCF082_LOCUS19848</name>
</gene>
<dbReference type="PANTHER" id="PTHR22605">
    <property type="entry name" value="RZ-TYPE DOMAIN-CONTAINING PROTEIN"/>
    <property type="match status" value="1"/>
</dbReference>
<protein>
    <submittedName>
        <fullName evidence="4">E3 ubiquitin-protein ligase RNF213 (ALK lymphoma oligomerization partner on chromosome 17) (Mysterin) (RING finger protein 213) (RING-type E3 ubiquitin transferase RNF213)</fullName>
    </submittedName>
</protein>
<evidence type="ECO:0000256" key="2">
    <source>
        <dbReference type="SAM" id="MobiDB-lite"/>
    </source>
</evidence>
<evidence type="ECO:0000313" key="5">
    <source>
        <dbReference type="Proteomes" id="UP001642464"/>
    </source>
</evidence>
<dbReference type="InterPro" id="IPR031248">
    <property type="entry name" value="RNF213"/>
</dbReference>
<dbReference type="Pfam" id="PF07728">
    <property type="entry name" value="AAA_5"/>
    <property type="match status" value="1"/>
</dbReference>
<dbReference type="SMART" id="SM00382">
    <property type="entry name" value="AAA"/>
    <property type="match status" value="2"/>
</dbReference>
<feature type="domain" description="AAA+ ATPase" evidence="3">
    <location>
        <begin position="149"/>
        <end position="302"/>
    </location>
</feature>
<evidence type="ECO:0000313" key="4">
    <source>
        <dbReference type="EMBL" id="CAK9031940.1"/>
    </source>
</evidence>
<keyword evidence="1" id="KW-0175">Coiled coil</keyword>
<organism evidence="4 5">
    <name type="scientific">Durusdinium trenchii</name>
    <dbReference type="NCBI Taxonomy" id="1381693"/>
    <lineage>
        <taxon>Eukaryota</taxon>
        <taxon>Sar</taxon>
        <taxon>Alveolata</taxon>
        <taxon>Dinophyceae</taxon>
        <taxon>Suessiales</taxon>
        <taxon>Symbiodiniaceae</taxon>
        <taxon>Durusdinium</taxon>
    </lineage>
</organism>
<accession>A0ABP0L0D9</accession>
<dbReference type="Gene3D" id="3.40.50.300">
    <property type="entry name" value="P-loop containing nucleotide triphosphate hydrolases"/>
    <property type="match status" value="2"/>
</dbReference>
<keyword evidence="4" id="KW-0808">Transferase</keyword>
<comment type="caution">
    <text evidence="4">The sequence shown here is derived from an EMBL/GenBank/DDBJ whole genome shotgun (WGS) entry which is preliminary data.</text>
</comment>
<reference evidence="4 5" key="1">
    <citation type="submission" date="2024-02" db="EMBL/GenBank/DDBJ databases">
        <authorList>
            <person name="Chen Y."/>
            <person name="Shah S."/>
            <person name="Dougan E. K."/>
            <person name="Thang M."/>
            <person name="Chan C."/>
        </authorList>
    </citation>
    <scope>NUCLEOTIDE SEQUENCE [LARGE SCALE GENOMIC DNA]</scope>
</reference>
<evidence type="ECO:0000256" key="1">
    <source>
        <dbReference type="SAM" id="Coils"/>
    </source>
</evidence>
<keyword evidence="5" id="KW-1185">Reference proteome</keyword>
<dbReference type="PANTHER" id="PTHR22605:SF1">
    <property type="entry name" value="RZ-TYPE DOMAIN-CONTAINING PROTEIN"/>
    <property type="match status" value="1"/>
</dbReference>
<dbReference type="EMBL" id="CAXAMM010013669">
    <property type="protein sequence ID" value="CAK9031940.1"/>
    <property type="molecule type" value="Genomic_DNA"/>
</dbReference>
<feature type="compositionally biased region" description="Basic and acidic residues" evidence="2">
    <location>
        <begin position="1373"/>
        <end position="1386"/>
    </location>
</feature>